<dbReference type="InterPro" id="IPR050239">
    <property type="entry name" value="Sigma-70_RNA_pol_init_factors"/>
</dbReference>
<accession>A0A9Q1LH89</accession>
<dbReference type="GO" id="GO:0006352">
    <property type="term" value="P:DNA-templated transcription initiation"/>
    <property type="evidence" value="ECO:0007669"/>
    <property type="project" value="InterPro"/>
</dbReference>
<comment type="similarity">
    <text evidence="1">Belongs to the sigma-70 factor family.</text>
</comment>
<dbReference type="Gene3D" id="1.10.10.10">
    <property type="entry name" value="Winged helix-like DNA-binding domain superfamily/Winged helix DNA-binding domain"/>
    <property type="match status" value="1"/>
</dbReference>
<evidence type="ECO:0000256" key="1">
    <source>
        <dbReference type="ARBA" id="ARBA00007788"/>
    </source>
</evidence>
<dbReference type="Proteomes" id="UP001152561">
    <property type="component" value="Unassembled WGS sequence"/>
</dbReference>
<proteinExistence type="inferred from homology"/>
<dbReference type="PANTHER" id="PTHR30603:SF4">
    <property type="entry name" value="RNA POLYMERASE SIGMA FACTOR SIGE, CHLOROPLASTIC_MITOCHONDRIAL"/>
    <property type="match status" value="1"/>
</dbReference>
<dbReference type="InterPro" id="IPR013325">
    <property type="entry name" value="RNA_pol_sigma_r2"/>
</dbReference>
<dbReference type="Pfam" id="PF04539">
    <property type="entry name" value="Sigma70_r3"/>
    <property type="match status" value="1"/>
</dbReference>
<evidence type="ECO:0000313" key="4">
    <source>
        <dbReference type="Proteomes" id="UP001152561"/>
    </source>
</evidence>
<feature type="domain" description="RNA polymerase sigma-70 region 3" evidence="2">
    <location>
        <begin position="22"/>
        <end position="64"/>
    </location>
</feature>
<dbReference type="InterPro" id="IPR036388">
    <property type="entry name" value="WH-like_DNA-bd_sf"/>
</dbReference>
<keyword evidence="4" id="KW-1185">Reference proteome</keyword>
<name>A0A9Q1LH89_9SOLA</name>
<dbReference type="SUPFAM" id="SSF88946">
    <property type="entry name" value="Sigma2 domain of RNA polymerase sigma factors"/>
    <property type="match status" value="1"/>
</dbReference>
<protein>
    <recommendedName>
        <fullName evidence="2">RNA polymerase sigma-70 region 3 domain-containing protein</fullName>
    </recommendedName>
</protein>
<dbReference type="OrthoDB" id="47406at2759"/>
<dbReference type="InterPro" id="IPR007624">
    <property type="entry name" value="RNA_pol_sigma70_r3"/>
</dbReference>
<dbReference type="EMBL" id="JAJAGQ010000018">
    <property type="protein sequence ID" value="KAJ8536859.1"/>
    <property type="molecule type" value="Genomic_DNA"/>
</dbReference>
<sequence length="158" mass="18041">MKIPLVLPSTEHAWLFKLMQPIKAILQVKENLQTDLGREPTDSEIAEATNIDASELWKNLEVGRATRNKLIKHNLRLVLFVMNKYFQDFANGSRFQDLCQAGVEGLITAIDDLNLIGSSVPFGLEYIRVEIQKAKLELLFELQRMPTDEEIIESRTVT</sequence>
<evidence type="ECO:0000259" key="2">
    <source>
        <dbReference type="Pfam" id="PF04539"/>
    </source>
</evidence>
<dbReference type="Gene3D" id="1.10.1740.10">
    <property type="match status" value="1"/>
</dbReference>
<reference evidence="4" key="1">
    <citation type="journal article" date="2023" name="Proc. Natl. Acad. Sci. U.S.A.">
        <title>Genomic and structural basis for evolution of tropane alkaloid biosynthesis.</title>
        <authorList>
            <person name="Wanga Y.-J."/>
            <person name="Taina T."/>
            <person name="Yua J.-Y."/>
            <person name="Lia J."/>
            <person name="Xua B."/>
            <person name="Chenc J."/>
            <person name="D'Auriad J.C."/>
            <person name="Huanga J.-P."/>
            <person name="Huanga S.-X."/>
        </authorList>
    </citation>
    <scope>NUCLEOTIDE SEQUENCE [LARGE SCALE GENOMIC DNA]</scope>
    <source>
        <strain evidence="4">cv. KIB-2019</strain>
    </source>
</reference>
<gene>
    <name evidence="3" type="ORF">K7X08_035260</name>
</gene>
<dbReference type="PANTHER" id="PTHR30603">
    <property type="entry name" value="RNA POLYMERASE SIGMA FACTOR RPO"/>
    <property type="match status" value="1"/>
</dbReference>
<organism evidence="3 4">
    <name type="scientific">Anisodus acutangulus</name>
    <dbReference type="NCBI Taxonomy" id="402998"/>
    <lineage>
        <taxon>Eukaryota</taxon>
        <taxon>Viridiplantae</taxon>
        <taxon>Streptophyta</taxon>
        <taxon>Embryophyta</taxon>
        <taxon>Tracheophyta</taxon>
        <taxon>Spermatophyta</taxon>
        <taxon>Magnoliopsida</taxon>
        <taxon>eudicotyledons</taxon>
        <taxon>Gunneridae</taxon>
        <taxon>Pentapetalae</taxon>
        <taxon>asterids</taxon>
        <taxon>lamiids</taxon>
        <taxon>Solanales</taxon>
        <taxon>Solanaceae</taxon>
        <taxon>Solanoideae</taxon>
        <taxon>Hyoscyameae</taxon>
        <taxon>Anisodus</taxon>
    </lineage>
</organism>
<dbReference type="GO" id="GO:0003700">
    <property type="term" value="F:DNA-binding transcription factor activity"/>
    <property type="evidence" value="ECO:0007669"/>
    <property type="project" value="InterPro"/>
</dbReference>
<comment type="caution">
    <text evidence="3">The sequence shown here is derived from an EMBL/GenBank/DDBJ whole genome shotgun (WGS) entry which is preliminary data.</text>
</comment>
<evidence type="ECO:0000313" key="3">
    <source>
        <dbReference type="EMBL" id="KAJ8536859.1"/>
    </source>
</evidence>
<dbReference type="AlphaFoldDB" id="A0A9Q1LH89"/>